<dbReference type="InterPro" id="IPR027417">
    <property type="entry name" value="P-loop_NTPase"/>
</dbReference>
<dbReference type="InterPro" id="IPR041685">
    <property type="entry name" value="AAA_GajA/Old/RecF-like"/>
</dbReference>
<keyword evidence="1" id="KW-0175">Coiled coil</keyword>
<dbReference type="PANTHER" id="PTHR43581">
    <property type="entry name" value="ATP/GTP PHOSPHATASE"/>
    <property type="match status" value="1"/>
</dbReference>
<sequence length="633" mass="74609">MREVLIPNKSYIFKENGREFDSLNNLTKVNVLIGANNNGKSQFLRALFFNELFFETDNDDLKNINNVLEDLKSKIFVDPVFKSDAKIDFDSAFNVLDYLKTNEYLKVHDTISQLKDQIEKYSNEIESYKKGQIFGDEIGIKKLKSEKKRCLKNANEILNMFNAYLGGINLIYPFLNIYIPVLRGLRPLCYSSDDTLYAEPRDVYAKRTIVDYFRDLDEYFPEIGKKFCVFTGLKTYNYIFNYMHDKSDRKQDVLDEYEDFLCKYFFDGQNIKIRPIQVNKDPDEDNQKNLIKIRIGDEEGKLIYELGDGIQSIITMTFPLFLYKGILKENETVQVFIEELELHIHPGLQKKLLETFVNYDGFKNFQFFITTHSSHLLDVSFDLNKIAVFSFDKKLDERNKPKFIIENRSINDVDVLELLGARSLSAFSNCMIFVEGYLDRLYLKKYFDIFQKKKLKEGSMEFLEDYHYSFFEYHGNNIDNSFLLKEDEDIYSNNTLRLKNSTFVLMDGDKKGEERADKLKDKLGDRFKLLSCKAIENLISDSTIIRYLIEEENYKENELNDFEESEYQTSTDCDLIDFITNEIVKDSARKFQVKKSNFCYNILNYTDSWEDLSELTIKLCEDLYKFVETINSE</sequence>
<dbReference type="AlphaFoldDB" id="A0A0S4FN07"/>
<evidence type="ECO:0000259" key="2">
    <source>
        <dbReference type="Pfam" id="PF13175"/>
    </source>
</evidence>
<evidence type="ECO:0000313" key="3">
    <source>
        <dbReference type="EMBL" id="CEL24432.1"/>
    </source>
</evidence>
<feature type="coiled-coil region" evidence="1">
    <location>
        <begin position="104"/>
        <end position="160"/>
    </location>
</feature>
<organism evidence="3 4">
    <name type="scientific">Methanobacterium formicicum</name>
    <dbReference type="NCBI Taxonomy" id="2162"/>
    <lineage>
        <taxon>Archaea</taxon>
        <taxon>Methanobacteriati</taxon>
        <taxon>Methanobacteriota</taxon>
        <taxon>Methanomada group</taxon>
        <taxon>Methanobacteria</taxon>
        <taxon>Methanobacteriales</taxon>
        <taxon>Methanobacteriaceae</taxon>
        <taxon>Methanobacterium</taxon>
    </lineage>
</organism>
<dbReference type="Pfam" id="PF13175">
    <property type="entry name" value="AAA_15"/>
    <property type="match status" value="1"/>
</dbReference>
<evidence type="ECO:0000256" key="1">
    <source>
        <dbReference type="SAM" id="Coils"/>
    </source>
</evidence>
<name>A0A0S4FN07_METFO</name>
<dbReference type="SUPFAM" id="SSF52540">
    <property type="entry name" value="P-loop containing nucleoside triphosphate hydrolases"/>
    <property type="match status" value="1"/>
</dbReference>
<gene>
    <name evidence="3" type="ORF">MB9_0789</name>
</gene>
<keyword evidence="4" id="KW-1185">Reference proteome</keyword>
<dbReference type="InterPro" id="IPR051396">
    <property type="entry name" value="Bact_Antivir_Def_Nuclease"/>
</dbReference>
<evidence type="ECO:0000313" key="4">
    <source>
        <dbReference type="Proteomes" id="UP000062768"/>
    </source>
</evidence>
<dbReference type="Proteomes" id="UP000062768">
    <property type="component" value="Chromosome I"/>
</dbReference>
<accession>A0A0S4FN07</accession>
<reference evidence="3" key="1">
    <citation type="submission" date="2014-09" db="EMBL/GenBank/DDBJ databases">
        <authorList>
            <person name="Wibberg D."/>
        </authorList>
    </citation>
    <scope>NUCLEOTIDE SEQUENCE [LARGE SCALE GENOMIC DNA]</scope>
    <source>
        <strain evidence="3">Mb9</strain>
    </source>
</reference>
<feature type="domain" description="Endonuclease GajA/Old nuclease/RecF-like AAA" evidence="2">
    <location>
        <begin position="25"/>
        <end position="376"/>
    </location>
</feature>
<protein>
    <submittedName>
        <fullName evidence="3">Membrane protein</fullName>
    </submittedName>
</protein>
<dbReference type="GeneID" id="26739044"/>
<dbReference type="Gene3D" id="3.40.50.300">
    <property type="entry name" value="P-loop containing nucleotide triphosphate hydrolases"/>
    <property type="match status" value="1"/>
</dbReference>
<dbReference type="PANTHER" id="PTHR43581:SF4">
    <property type="entry name" value="ATP_GTP PHOSPHATASE"/>
    <property type="match status" value="1"/>
</dbReference>
<dbReference type="PATRIC" id="fig|2162.10.peg.822"/>
<dbReference type="EMBL" id="LN734822">
    <property type="protein sequence ID" value="CEL24432.1"/>
    <property type="molecule type" value="Genomic_DNA"/>
</dbReference>
<dbReference type="RefSeq" id="WP_171824054.1">
    <property type="nucleotide sequence ID" value="NZ_LN734822.1"/>
</dbReference>
<proteinExistence type="predicted"/>